<accession>A0A645J362</accession>
<organism evidence="1">
    <name type="scientific">bioreactor metagenome</name>
    <dbReference type="NCBI Taxonomy" id="1076179"/>
    <lineage>
        <taxon>unclassified sequences</taxon>
        <taxon>metagenomes</taxon>
        <taxon>ecological metagenomes</taxon>
    </lineage>
</organism>
<protein>
    <recommendedName>
        <fullName evidence="2">HEAT repeat domain-containing protein</fullName>
    </recommendedName>
</protein>
<evidence type="ECO:0000313" key="1">
    <source>
        <dbReference type="EMBL" id="MPN57149.1"/>
    </source>
</evidence>
<comment type="caution">
    <text evidence="1">The sequence shown here is derived from an EMBL/GenBank/DDBJ whole genome shotgun (WGS) entry which is preliminary data.</text>
</comment>
<sequence length="122" mass="13795">MDKQAALSKFNDVIASKKRMAEYSLELADKTLKPRARLMGVSMLRNNPYHQLVDQYLKVLADNSESVELRTSLAEALGWFTLSYRKGDIISTCRSVAAGENLDPALRAELLKTANRLEVYMR</sequence>
<evidence type="ECO:0008006" key="2">
    <source>
        <dbReference type="Google" id="ProtNLM"/>
    </source>
</evidence>
<dbReference type="AlphaFoldDB" id="A0A645J362"/>
<reference evidence="1" key="1">
    <citation type="submission" date="2019-08" db="EMBL/GenBank/DDBJ databases">
        <authorList>
            <person name="Kucharzyk K."/>
            <person name="Murdoch R.W."/>
            <person name="Higgins S."/>
            <person name="Loffler F."/>
        </authorList>
    </citation>
    <scope>NUCLEOTIDE SEQUENCE</scope>
</reference>
<dbReference type="EMBL" id="VSSQ01128329">
    <property type="protein sequence ID" value="MPN57149.1"/>
    <property type="molecule type" value="Genomic_DNA"/>
</dbReference>
<proteinExistence type="predicted"/>
<name>A0A645J362_9ZZZZ</name>
<gene>
    <name evidence="1" type="ORF">SDC9_204843</name>
</gene>